<protein>
    <recommendedName>
        <fullName evidence="4">Coth-domain-containing protein</fullName>
    </recommendedName>
</protein>
<dbReference type="EMBL" id="JAEPRD010000239">
    <property type="protein sequence ID" value="KAG2193330.1"/>
    <property type="molecule type" value="Genomic_DNA"/>
</dbReference>
<dbReference type="Pfam" id="PF08757">
    <property type="entry name" value="CotH"/>
    <property type="match status" value="1"/>
</dbReference>
<keyword evidence="1" id="KW-0732">Signal</keyword>
<evidence type="ECO:0000256" key="1">
    <source>
        <dbReference type="SAM" id="SignalP"/>
    </source>
</evidence>
<sequence length="576" mass="65475">MKISTVFPFLILRLVTSAYSISIQYSVISLISKNQNIGVIVDDHVYPLSNNNEATPLLHRGQAPISSTGYKYAIISSHQVLDIENFTRPCPSENIQTNDYYGRSWNSYHNLTRLPTLLPPLDIMDRIQSDLHIENEIPTIHLYGNQTRIDYMHHHQDDKTVRVKLNMAYISPKDIKIYKEITLSVSGMSTRNMDKLSYKLKLAKTQDLYGYRRIKLRSMAYDLSYMRENLGYGITESIGLPSSGHSYVRVYINDQAIGLFGLTEHIKGDWVKNVFGHGSKDYKHGTLYIADINTGQRNTTQEKPPHAFLKNQTQLLNILNKAKHENATSSLSYLGSDLSAYGAGQYSVKVKPSDGNKANFACIMDLTKFIQSQPNKPVSNSVVPLWTDKMDVDSFLRGLALEIVISSSDGYFGMANNFILFQDVQHNRMVFSEQDFDTTMGVGGYNISLTMGKDYTQFPGFQTRALMPRLMQVPRFKQQFEFYLGEFVKKLVNPHILGRRIDQLFQMLSEDVAWDRSLPRMGQNLSPIGALILEIYNVSSMSELPLSLGVYGPTANNISMALHDWLSLRSSNLWRF</sequence>
<dbReference type="PANTHER" id="PTHR40050:SF1">
    <property type="entry name" value="INNER SPORE COAT PROTEIN H"/>
    <property type="match status" value="1"/>
</dbReference>
<feature type="chain" id="PRO_5034621731" description="Coth-domain-containing protein" evidence="1">
    <location>
        <begin position="21"/>
        <end position="576"/>
    </location>
</feature>
<dbReference type="AlphaFoldDB" id="A0A8H7QJQ3"/>
<dbReference type="Proteomes" id="UP000603453">
    <property type="component" value="Unassembled WGS sequence"/>
</dbReference>
<organism evidence="2 3">
    <name type="scientific">Mucor saturninus</name>
    <dbReference type="NCBI Taxonomy" id="64648"/>
    <lineage>
        <taxon>Eukaryota</taxon>
        <taxon>Fungi</taxon>
        <taxon>Fungi incertae sedis</taxon>
        <taxon>Mucoromycota</taxon>
        <taxon>Mucoromycotina</taxon>
        <taxon>Mucoromycetes</taxon>
        <taxon>Mucorales</taxon>
        <taxon>Mucorineae</taxon>
        <taxon>Mucoraceae</taxon>
        <taxon>Mucor</taxon>
    </lineage>
</organism>
<evidence type="ECO:0008006" key="4">
    <source>
        <dbReference type="Google" id="ProtNLM"/>
    </source>
</evidence>
<evidence type="ECO:0000313" key="3">
    <source>
        <dbReference type="Proteomes" id="UP000603453"/>
    </source>
</evidence>
<dbReference type="OrthoDB" id="10267127at2759"/>
<comment type="caution">
    <text evidence="2">The sequence shown here is derived from an EMBL/GenBank/DDBJ whole genome shotgun (WGS) entry which is preliminary data.</text>
</comment>
<proteinExistence type="predicted"/>
<accession>A0A8H7QJQ3</accession>
<name>A0A8H7QJQ3_9FUNG</name>
<gene>
    <name evidence="2" type="ORF">INT47_012477</name>
</gene>
<keyword evidence="3" id="KW-1185">Reference proteome</keyword>
<evidence type="ECO:0000313" key="2">
    <source>
        <dbReference type="EMBL" id="KAG2193330.1"/>
    </source>
</evidence>
<reference evidence="2" key="1">
    <citation type="submission" date="2020-12" db="EMBL/GenBank/DDBJ databases">
        <title>Metabolic potential, ecology and presence of endohyphal bacteria is reflected in genomic diversity of Mucoromycotina.</title>
        <authorList>
            <person name="Muszewska A."/>
            <person name="Okrasinska A."/>
            <person name="Steczkiewicz K."/>
            <person name="Drgas O."/>
            <person name="Orlowska M."/>
            <person name="Perlinska-Lenart U."/>
            <person name="Aleksandrzak-Piekarczyk T."/>
            <person name="Szatraj K."/>
            <person name="Zielenkiewicz U."/>
            <person name="Pilsyk S."/>
            <person name="Malc E."/>
            <person name="Mieczkowski P."/>
            <person name="Kruszewska J.S."/>
            <person name="Biernat P."/>
            <person name="Pawlowska J."/>
        </authorList>
    </citation>
    <scope>NUCLEOTIDE SEQUENCE</scope>
    <source>
        <strain evidence="2">WA0000017839</strain>
    </source>
</reference>
<dbReference type="PANTHER" id="PTHR40050">
    <property type="entry name" value="INNER SPORE COAT PROTEIN H"/>
    <property type="match status" value="1"/>
</dbReference>
<feature type="signal peptide" evidence="1">
    <location>
        <begin position="1"/>
        <end position="20"/>
    </location>
</feature>
<dbReference type="InterPro" id="IPR014867">
    <property type="entry name" value="Spore_coat_CotH_CotH2/3/7"/>
</dbReference>
<feature type="non-terminal residue" evidence="2">
    <location>
        <position position="1"/>
    </location>
</feature>